<name>R0I682_9BRAS</name>
<evidence type="ECO:0000256" key="5">
    <source>
        <dbReference type="ARBA" id="ARBA00023157"/>
    </source>
</evidence>
<feature type="chain" id="PRO_5004352738" description="Defensin-like domain-containing protein" evidence="6">
    <location>
        <begin position="22"/>
        <end position="81"/>
    </location>
</feature>
<keyword evidence="5" id="KW-1015">Disulfide bond</keyword>
<feature type="signal peptide" evidence="6">
    <location>
        <begin position="1"/>
        <end position="21"/>
    </location>
</feature>
<evidence type="ECO:0000313" key="9">
    <source>
        <dbReference type="Proteomes" id="UP000029121"/>
    </source>
</evidence>
<evidence type="ECO:0000256" key="1">
    <source>
        <dbReference type="ARBA" id="ARBA00006722"/>
    </source>
</evidence>
<accession>R0I682</accession>
<keyword evidence="4" id="KW-0611">Plant defense</keyword>
<comment type="similarity">
    <text evidence="1">Belongs to the DEFL family.</text>
</comment>
<evidence type="ECO:0000256" key="4">
    <source>
        <dbReference type="ARBA" id="ARBA00022821"/>
    </source>
</evidence>
<protein>
    <recommendedName>
        <fullName evidence="7">Defensin-like domain-containing protein</fullName>
    </recommendedName>
</protein>
<keyword evidence="2" id="KW-0929">Antimicrobial</keyword>
<dbReference type="GO" id="GO:0050832">
    <property type="term" value="P:defense response to fungus"/>
    <property type="evidence" value="ECO:0007669"/>
    <property type="project" value="UniProtKB-KW"/>
</dbReference>
<proteinExistence type="inferred from homology"/>
<organism evidence="8 9">
    <name type="scientific">Capsella rubella</name>
    <dbReference type="NCBI Taxonomy" id="81985"/>
    <lineage>
        <taxon>Eukaryota</taxon>
        <taxon>Viridiplantae</taxon>
        <taxon>Streptophyta</taxon>
        <taxon>Embryophyta</taxon>
        <taxon>Tracheophyta</taxon>
        <taxon>Spermatophyta</taxon>
        <taxon>Magnoliopsida</taxon>
        <taxon>eudicotyledons</taxon>
        <taxon>Gunneridae</taxon>
        <taxon>Pentapetalae</taxon>
        <taxon>rosids</taxon>
        <taxon>malvids</taxon>
        <taxon>Brassicales</taxon>
        <taxon>Brassicaceae</taxon>
        <taxon>Camelineae</taxon>
        <taxon>Capsella</taxon>
    </lineage>
</organism>
<feature type="domain" description="Defensin-like" evidence="7">
    <location>
        <begin position="36"/>
        <end position="80"/>
    </location>
</feature>
<evidence type="ECO:0000259" key="7">
    <source>
        <dbReference type="Pfam" id="PF24552"/>
    </source>
</evidence>
<keyword evidence="9" id="KW-1185">Reference proteome</keyword>
<sequence>MGITKTLVTCFLVIILAVSMSNHNVLVSGKENFSFDNCSTHCSEFYGRDECMRDCIKAGFKKGGDCGSPCIPCPVSCCCQM</sequence>
<evidence type="ECO:0000313" key="8">
    <source>
        <dbReference type="EMBL" id="EOA31918.1"/>
    </source>
</evidence>
<dbReference type="AlphaFoldDB" id="R0I682"/>
<gene>
    <name evidence="8" type="ORF">CARUB_v10015157mg</name>
</gene>
<evidence type="ECO:0000256" key="3">
    <source>
        <dbReference type="ARBA" id="ARBA00022577"/>
    </source>
</evidence>
<keyword evidence="3" id="KW-0295">Fungicide</keyword>
<evidence type="ECO:0000256" key="6">
    <source>
        <dbReference type="SAM" id="SignalP"/>
    </source>
</evidence>
<dbReference type="InterPro" id="IPR056373">
    <property type="entry name" value="Defensin-like_dom"/>
</dbReference>
<keyword evidence="6" id="KW-0732">Signal</keyword>
<dbReference type="Proteomes" id="UP000029121">
    <property type="component" value="Unassembled WGS sequence"/>
</dbReference>
<evidence type="ECO:0000256" key="2">
    <source>
        <dbReference type="ARBA" id="ARBA00022529"/>
    </source>
</evidence>
<reference evidence="9" key="1">
    <citation type="journal article" date="2013" name="Nat. Genet.">
        <title>The Capsella rubella genome and the genomic consequences of rapid mating system evolution.</title>
        <authorList>
            <person name="Slotte T."/>
            <person name="Hazzouri K.M."/>
            <person name="Agren J.A."/>
            <person name="Koenig D."/>
            <person name="Maumus F."/>
            <person name="Guo Y.L."/>
            <person name="Steige K."/>
            <person name="Platts A.E."/>
            <person name="Escobar J.S."/>
            <person name="Newman L.K."/>
            <person name="Wang W."/>
            <person name="Mandakova T."/>
            <person name="Vello E."/>
            <person name="Smith L.M."/>
            <person name="Henz S.R."/>
            <person name="Steffen J."/>
            <person name="Takuno S."/>
            <person name="Brandvain Y."/>
            <person name="Coop G."/>
            <person name="Andolfatto P."/>
            <person name="Hu T.T."/>
            <person name="Blanchette M."/>
            <person name="Clark R.M."/>
            <person name="Quesneville H."/>
            <person name="Nordborg M."/>
            <person name="Gaut B.S."/>
            <person name="Lysak M.A."/>
            <person name="Jenkins J."/>
            <person name="Grimwood J."/>
            <person name="Chapman J."/>
            <person name="Prochnik S."/>
            <person name="Shu S."/>
            <person name="Rokhsar D."/>
            <person name="Schmutz J."/>
            <person name="Weigel D."/>
            <person name="Wright S.I."/>
        </authorList>
    </citation>
    <scope>NUCLEOTIDE SEQUENCE [LARGE SCALE GENOMIC DNA]</scope>
    <source>
        <strain evidence="9">cv. Monte Gargano</strain>
    </source>
</reference>
<dbReference type="EMBL" id="KB870807">
    <property type="protein sequence ID" value="EOA31918.1"/>
    <property type="molecule type" value="Genomic_DNA"/>
</dbReference>
<dbReference type="Pfam" id="PF24552">
    <property type="entry name" value="Defensin"/>
    <property type="match status" value="1"/>
</dbReference>
<dbReference type="GO" id="GO:0031640">
    <property type="term" value="P:killing of cells of another organism"/>
    <property type="evidence" value="ECO:0007669"/>
    <property type="project" value="UniProtKB-KW"/>
</dbReference>